<evidence type="ECO:0000256" key="3">
    <source>
        <dbReference type="ARBA" id="ARBA00023134"/>
    </source>
</evidence>
<dbReference type="AlphaFoldDB" id="A0A2N3KSR5"/>
<evidence type="ECO:0000256" key="4">
    <source>
        <dbReference type="HAMAP-Rule" id="MF_00636"/>
    </source>
</evidence>
<sequence length="313" mass="34602">MPENDDSRFSPAPFPASSDNARLVLVTGVSGAGRTTSLKILEDFGYDAVDNLPLRLLPNLLSGDTELKVPVAIGLDIRTRDFGVDQFAEIIASLRAQPGLDLTVVFVDAESTVLQRRFTESRRPHPLTQDRPLVDAIAHEKRLMAPIAAMADMQIDTSRLKATELRKILQDQFASPSSGQMAIFVKSFSFRQGVPGEADLVFDVRFLRNPHYDPDLRNLTGMNPQVGAYIAQDRDFAGFLDRLKALIGPVLPRYAEEGKSYLTIAVGCTGGKHRSVYIARLLNDWISTLGYDVHLSHRDKPAEPDETKPGEMI</sequence>
<dbReference type="GO" id="GO:0005525">
    <property type="term" value="F:GTP binding"/>
    <property type="evidence" value="ECO:0007669"/>
    <property type="project" value="UniProtKB-UniRule"/>
</dbReference>
<dbReference type="NCBIfam" id="NF003828">
    <property type="entry name" value="PRK05416.1"/>
    <property type="match status" value="1"/>
</dbReference>
<dbReference type="OrthoDB" id="9784461at2"/>
<keyword evidence="3 4" id="KW-0342">GTP-binding</keyword>
<dbReference type="InterPro" id="IPR053931">
    <property type="entry name" value="RapZ_C"/>
</dbReference>
<dbReference type="InterPro" id="IPR027417">
    <property type="entry name" value="P-loop_NTPase"/>
</dbReference>
<evidence type="ECO:0000256" key="1">
    <source>
        <dbReference type="ARBA" id="ARBA00022741"/>
    </source>
</evidence>
<name>A0A2N3KSR5_9PROT</name>
<feature type="binding site" evidence="4">
    <location>
        <begin position="76"/>
        <end position="79"/>
    </location>
    <ligand>
        <name>GTP</name>
        <dbReference type="ChEBI" id="CHEBI:37565"/>
    </ligand>
</feature>
<feature type="domain" description="RapZ-like N-terminal" evidence="5">
    <location>
        <begin position="23"/>
        <end position="175"/>
    </location>
</feature>
<dbReference type="InterPro" id="IPR053930">
    <property type="entry name" value="RapZ-like_N"/>
</dbReference>
<evidence type="ECO:0000313" key="8">
    <source>
        <dbReference type="Proteomes" id="UP000233597"/>
    </source>
</evidence>
<dbReference type="Pfam" id="PF22740">
    <property type="entry name" value="PapZ_C"/>
    <property type="match status" value="1"/>
</dbReference>
<accession>A0A2N3KSR5</accession>
<organism evidence="7 8">
    <name type="scientific">Thalassospira marina</name>
    <dbReference type="NCBI Taxonomy" id="2048283"/>
    <lineage>
        <taxon>Bacteria</taxon>
        <taxon>Pseudomonadati</taxon>
        <taxon>Pseudomonadota</taxon>
        <taxon>Alphaproteobacteria</taxon>
        <taxon>Rhodospirillales</taxon>
        <taxon>Thalassospiraceae</taxon>
        <taxon>Thalassospira</taxon>
    </lineage>
</organism>
<dbReference type="Pfam" id="PF03668">
    <property type="entry name" value="RapZ-like_N"/>
    <property type="match status" value="1"/>
</dbReference>
<evidence type="ECO:0000259" key="6">
    <source>
        <dbReference type="Pfam" id="PF22740"/>
    </source>
</evidence>
<dbReference type="EMBL" id="NWTK01000008">
    <property type="protein sequence ID" value="PKR53608.1"/>
    <property type="molecule type" value="Genomic_DNA"/>
</dbReference>
<keyword evidence="2 4" id="KW-0067">ATP-binding</keyword>
<protein>
    <submittedName>
        <fullName evidence="7">RNase adapter RapZ</fullName>
    </submittedName>
</protein>
<proteinExistence type="inferred from homology"/>
<gene>
    <name evidence="7" type="ORF">COO20_13830</name>
</gene>
<dbReference type="Proteomes" id="UP000233597">
    <property type="component" value="Unassembled WGS sequence"/>
</dbReference>
<evidence type="ECO:0000256" key="2">
    <source>
        <dbReference type="ARBA" id="ARBA00022840"/>
    </source>
</evidence>
<dbReference type="PANTHER" id="PTHR30448">
    <property type="entry name" value="RNASE ADAPTER PROTEIN RAPZ"/>
    <property type="match status" value="1"/>
</dbReference>
<dbReference type="PANTHER" id="PTHR30448:SF0">
    <property type="entry name" value="RNASE ADAPTER PROTEIN RAPZ"/>
    <property type="match status" value="1"/>
</dbReference>
<evidence type="ECO:0000259" key="5">
    <source>
        <dbReference type="Pfam" id="PF03668"/>
    </source>
</evidence>
<dbReference type="HAMAP" id="MF_00636">
    <property type="entry name" value="RapZ_like"/>
    <property type="match status" value="1"/>
</dbReference>
<dbReference type="InterPro" id="IPR005337">
    <property type="entry name" value="RapZ-like"/>
</dbReference>
<dbReference type="PIRSF" id="PIRSF005052">
    <property type="entry name" value="P-loopkin"/>
    <property type="match status" value="1"/>
</dbReference>
<comment type="caution">
    <text evidence="7">The sequence shown here is derived from an EMBL/GenBank/DDBJ whole genome shotgun (WGS) entry which is preliminary data.</text>
</comment>
<feature type="binding site" evidence="4">
    <location>
        <begin position="28"/>
        <end position="35"/>
    </location>
    <ligand>
        <name>ATP</name>
        <dbReference type="ChEBI" id="CHEBI:30616"/>
    </ligand>
</feature>
<keyword evidence="1 4" id="KW-0547">Nucleotide-binding</keyword>
<feature type="domain" description="RapZ C-terminal" evidence="6">
    <location>
        <begin position="181"/>
        <end position="299"/>
    </location>
</feature>
<dbReference type="GO" id="GO:0005524">
    <property type="term" value="F:ATP binding"/>
    <property type="evidence" value="ECO:0007669"/>
    <property type="project" value="UniProtKB-UniRule"/>
</dbReference>
<dbReference type="SUPFAM" id="SSF52540">
    <property type="entry name" value="P-loop containing nucleoside triphosphate hydrolases"/>
    <property type="match status" value="1"/>
</dbReference>
<evidence type="ECO:0000313" key="7">
    <source>
        <dbReference type="EMBL" id="PKR53608.1"/>
    </source>
</evidence>
<reference evidence="7 8" key="1">
    <citation type="submission" date="2017-09" db="EMBL/GenBank/DDBJ databases">
        <title>Biodiversity and function of Thalassospira species in the particle-attached aromatic-hydrocarbon-degrading consortia from the surface seawater of the South China Sea.</title>
        <authorList>
            <person name="Dong C."/>
            <person name="Liu R."/>
            <person name="Shao Z."/>
        </authorList>
    </citation>
    <scope>NUCLEOTIDE SEQUENCE [LARGE SCALE GENOMIC DNA]</scope>
    <source>
        <strain evidence="7 8">CSC1P2</strain>
    </source>
</reference>